<dbReference type="GO" id="GO:1904047">
    <property type="term" value="F:S-adenosyl-L-methionine binding"/>
    <property type="evidence" value="ECO:0007669"/>
    <property type="project" value="TreeGrafter"/>
</dbReference>
<dbReference type="PANTHER" id="PTHR37822:SF2">
    <property type="entry name" value="SPORE PHOTOPRODUCT LYASE"/>
    <property type="match status" value="1"/>
</dbReference>
<evidence type="ECO:0000313" key="2">
    <source>
        <dbReference type="Proteomes" id="UP000257323"/>
    </source>
</evidence>
<reference evidence="1 2" key="1">
    <citation type="submission" date="2018-08" db="EMBL/GenBank/DDBJ databases">
        <title>Genome analysis of the thermophilic bacterium of the candidate phylum Aminicenantes from deep subsurface aquifer revealed its physiology and ecological role.</title>
        <authorList>
            <person name="Kadnikov V.V."/>
            <person name="Mardanov A.V."/>
            <person name="Beletsky A.V."/>
            <person name="Karnachuk O.V."/>
            <person name="Ravin N.V."/>
        </authorList>
    </citation>
    <scope>NUCLEOTIDE SEQUENCE [LARGE SCALE GENOMIC DNA]</scope>
    <source>
        <strain evidence="1">BY38</strain>
    </source>
</reference>
<name>A0A3E2BLA5_9BACT</name>
<organism evidence="1 2">
    <name type="scientific">Candidatus Saccharicenans subterraneus</name>
    <dbReference type="NCBI Taxonomy" id="2508984"/>
    <lineage>
        <taxon>Bacteria</taxon>
        <taxon>Candidatus Aminicenantota</taxon>
        <taxon>Candidatus Aminicenantia</taxon>
        <taxon>Candidatus Aminicenantales</taxon>
        <taxon>Candidatus Saccharicenantaceae</taxon>
        <taxon>Candidatus Saccharicenans</taxon>
    </lineage>
</organism>
<gene>
    <name evidence="1" type="ORF">OP8BY_0183</name>
</gene>
<keyword evidence="1" id="KW-0456">Lyase</keyword>
<dbReference type="GO" id="GO:0042601">
    <property type="term" value="C:endospore-forming forespore"/>
    <property type="evidence" value="ECO:0007669"/>
    <property type="project" value="TreeGrafter"/>
</dbReference>
<dbReference type="AlphaFoldDB" id="A0A3E2BLA5"/>
<comment type="caution">
    <text evidence="1">The sequence shown here is derived from an EMBL/GenBank/DDBJ whole genome shotgun (WGS) entry which is preliminary data.</text>
</comment>
<dbReference type="PANTHER" id="PTHR37822">
    <property type="entry name" value="SPORE PHOTOPRODUCT LYASE-RELATED"/>
    <property type="match status" value="1"/>
</dbReference>
<protein>
    <submittedName>
        <fullName evidence="1">Spore photoproduct lyase</fullName>
    </submittedName>
</protein>
<dbReference type="EMBL" id="QUAH01000008">
    <property type="protein sequence ID" value="RFT15535.1"/>
    <property type="molecule type" value="Genomic_DNA"/>
</dbReference>
<accession>A0A3E2BLA5</accession>
<dbReference type="Proteomes" id="UP000257323">
    <property type="component" value="Unassembled WGS sequence"/>
</dbReference>
<proteinExistence type="predicted"/>
<dbReference type="Gene3D" id="3.40.50.12110">
    <property type="match status" value="1"/>
</dbReference>
<dbReference type="InterPro" id="IPR049539">
    <property type="entry name" value="SPL"/>
</dbReference>
<dbReference type="GO" id="GO:0051539">
    <property type="term" value="F:4 iron, 4 sulfur cluster binding"/>
    <property type="evidence" value="ECO:0007669"/>
    <property type="project" value="TreeGrafter"/>
</dbReference>
<dbReference type="Gene3D" id="3.80.30.30">
    <property type="match status" value="1"/>
</dbReference>
<sequence>MAGLRIKKVWVDRKVEKDGLTRKLLDGLAGRPVEIVDSVEAVRRFIRQHSDPVGESKQHLFITAQPSFIRPCPCTPGCLGCGYWTIDLDLNCPFDCSYCILQDYLDGQPLTVAVNREQLGSELEEFFKQRPSGITRIGTGELADSLALDELTENSVFLIERFRDRPGFWLELKSKAGLPPALLRVSPADNVVLSWSLNPQAVIASEEKGTAGLEERLRAASRAVGHGYRVGFHFDPILHYPGWHQDYERVVEAIFRLVPVEAIAWVSLGSLRFPPGLLPLARRRFPQSRIYEHEFIRSAEGKYRYPRPLRQWLYRQLAEMFAGFGAEDRLYLCMETVEVWREFYGKIKRGRQNLAFPFPWQC</sequence>
<dbReference type="GO" id="GO:0003913">
    <property type="term" value="F:DNA photolyase activity"/>
    <property type="evidence" value="ECO:0007669"/>
    <property type="project" value="TreeGrafter"/>
</dbReference>
<dbReference type="Pfam" id="PF20903">
    <property type="entry name" value="SPL"/>
    <property type="match status" value="1"/>
</dbReference>
<evidence type="ECO:0000313" key="1">
    <source>
        <dbReference type="EMBL" id="RFT15535.1"/>
    </source>
</evidence>